<dbReference type="EnsemblPlants" id="Pp3c1_36940V3.1">
    <property type="protein sequence ID" value="Pp3c1_36940V3.1"/>
    <property type="gene ID" value="Pp3c1_36940"/>
</dbReference>
<dbReference type="PaxDb" id="3218-PP1S28_54V6.1"/>
<dbReference type="GO" id="GO:0000981">
    <property type="term" value="F:DNA-binding transcription factor activity, RNA polymerase II-specific"/>
    <property type="evidence" value="ECO:0007669"/>
    <property type="project" value="InterPro"/>
</dbReference>
<dbReference type="Proteomes" id="UP000006727">
    <property type="component" value="Chromosome 1"/>
</dbReference>
<dbReference type="OrthoDB" id="6159439at2759"/>
<dbReference type="GO" id="GO:0045893">
    <property type="term" value="P:positive regulation of DNA-templated transcription"/>
    <property type="evidence" value="ECO:0000318"/>
    <property type="project" value="GO_Central"/>
</dbReference>
<accession>A0A2K1LB91</accession>
<comment type="subcellular location">
    <subcellularLocation>
        <location evidence="1 9 10">Nucleus</location>
    </subcellularLocation>
</comment>
<dbReference type="Gramene" id="Pp3c1_36940V3.2">
    <property type="protein sequence ID" value="Pp3c1_36940V3.2"/>
    <property type="gene ID" value="Pp3c1_36940"/>
</dbReference>
<dbReference type="EnsemblPlants" id="Pp3c1_36940V3.2">
    <property type="protein sequence ID" value="Pp3c1_36940V3.2"/>
    <property type="gene ID" value="Pp3c1_36940"/>
</dbReference>
<dbReference type="RefSeq" id="XP_024392695.1">
    <property type="nucleotide sequence ID" value="XM_024536927.2"/>
</dbReference>
<keyword evidence="2" id="KW-0805">Transcription regulation</keyword>
<evidence type="ECO:0000313" key="16">
    <source>
        <dbReference type="Proteomes" id="UP000006727"/>
    </source>
</evidence>
<dbReference type="Gramene" id="Pp3c1_36940V3.1">
    <property type="protein sequence ID" value="Pp3c1_36940V3.1"/>
    <property type="gene ID" value="Pp3c1_36940"/>
</dbReference>
<feature type="region of interest" description="Disordered" evidence="12">
    <location>
        <begin position="249"/>
        <end position="281"/>
    </location>
</feature>
<evidence type="ECO:0000256" key="4">
    <source>
        <dbReference type="ARBA" id="ARBA00023155"/>
    </source>
</evidence>
<evidence type="ECO:0000256" key="11">
    <source>
        <dbReference type="SAM" id="Coils"/>
    </source>
</evidence>
<evidence type="ECO:0000256" key="5">
    <source>
        <dbReference type="ARBA" id="ARBA00023163"/>
    </source>
</evidence>
<dbReference type="GO" id="GO:0005634">
    <property type="term" value="C:nucleus"/>
    <property type="evidence" value="ECO:0000318"/>
    <property type="project" value="GO_Central"/>
</dbReference>
<evidence type="ECO:0000313" key="15">
    <source>
        <dbReference type="EnsemblPlants" id="Pp3c1_36940V3.1"/>
    </source>
</evidence>
<dbReference type="GO" id="GO:0043565">
    <property type="term" value="F:sequence-specific DNA binding"/>
    <property type="evidence" value="ECO:0000318"/>
    <property type="project" value="GO_Central"/>
</dbReference>
<evidence type="ECO:0000256" key="1">
    <source>
        <dbReference type="ARBA" id="ARBA00004123"/>
    </source>
</evidence>
<dbReference type="Pfam" id="PF02183">
    <property type="entry name" value="HALZ"/>
    <property type="match status" value="1"/>
</dbReference>
<name>A0A2K1LB91_PHYPA</name>
<comment type="function">
    <text evidence="8">Probable transcription factor.</text>
</comment>
<feature type="domain" description="Homeobox" evidence="13">
    <location>
        <begin position="101"/>
        <end position="161"/>
    </location>
</feature>
<dbReference type="PROSITE" id="PS00027">
    <property type="entry name" value="HOMEOBOX_1"/>
    <property type="match status" value="1"/>
</dbReference>
<reference evidence="14 16" key="1">
    <citation type="journal article" date="2008" name="Science">
        <title>The Physcomitrella genome reveals evolutionary insights into the conquest of land by plants.</title>
        <authorList>
            <person name="Rensing S."/>
            <person name="Lang D."/>
            <person name="Zimmer A."/>
            <person name="Terry A."/>
            <person name="Salamov A."/>
            <person name="Shapiro H."/>
            <person name="Nishiyama T."/>
            <person name="Perroud P.-F."/>
            <person name="Lindquist E."/>
            <person name="Kamisugi Y."/>
            <person name="Tanahashi T."/>
            <person name="Sakakibara K."/>
            <person name="Fujita T."/>
            <person name="Oishi K."/>
            <person name="Shin-I T."/>
            <person name="Kuroki Y."/>
            <person name="Toyoda A."/>
            <person name="Suzuki Y."/>
            <person name="Hashimoto A."/>
            <person name="Yamaguchi K."/>
            <person name="Sugano A."/>
            <person name="Kohara Y."/>
            <person name="Fujiyama A."/>
            <person name="Anterola A."/>
            <person name="Aoki S."/>
            <person name="Ashton N."/>
            <person name="Barbazuk W.B."/>
            <person name="Barker E."/>
            <person name="Bennetzen J."/>
            <person name="Bezanilla M."/>
            <person name="Blankenship R."/>
            <person name="Cho S.H."/>
            <person name="Dutcher S."/>
            <person name="Estelle M."/>
            <person name="Fawcett J.A."/>
            <person name="Gundlach H."/>
            <person name="Hanada K."/>
            <person name="Heyl A."/>
            <person name="Hicks K.A."/>
            <person name="Hugh J."/>
            <person name="Lohr M."/>
            <person name="Mayer K."/>
            <person name="Melkozernov A."/>
            <person name="Murata T."/>
            <person name="Nelson D."/>
            <person name="Pils B."/>
            <person name="Prigge M."/>
            <person name="Reiss B."/>
            <person name="Renner T."/>
            <person name="Rombauts S."/>
            <person name="Rushton P."/>
            <person name="Sanderfoot A."/>
            <person name="Schween G."/>
            <person name="Shiu S.-H."/>
            <person name="Stueber K."/>
            <person name="Theodoulou F.L."/>
            <person name="Tu H."/>
            <person name="Van de Peer Y."/>
            <person name="Verrier P.J."/>
            <person name="Waters E."/>
            <person name="Wood A."/>
            <person name="Yang L."/>
            <person name="Cove D."/>
            <person name="Cuming A."/>
            <person name="Hasebe M."/>
            <person name="Lucas S."/>
            <person name="Mishler D.B."/>
            <person name="Reski R."/>
            <person name="Grigoriev I."/>
            <person name="Quatrano R.S."/>
            <person name="Boore J.L."/>
        </authorList>
    </citation>
    <scope>NUCLEOTIDE SEQUENCE [LARGE SCALE GENOMIC DNA]</scope>
    <source>
        <strain evidence="15 16">cv. Gransden 2004</strain>
    </source>
</reference>
<dbReference type="InterPro" id="IPR045224">
    <property type="entry name" value="HDZip_class_I_plant"/>
</dbReference>
<dbReference type="Gene3D" id="1.10.10.60">
    <property type="entry name" value="Homeodomain-like"/>
    <property type="match status" value="1"/>
</dbReference>
<keyword evidence="16" id="KW-1185">Reference proteome</keyword>
<feature type="DNA-binding region" description="Homeobox" evidence="9">
    <location>
        <begin position="103"/>
        <end position="162"/>
    </location>
</feature>
<feature type="compositionally biased region" description="Polar residues" evidence="12">
    <location>
        <begin position="260"/>
        <end position="281"/>
    </location>
</feature>
<gene>
    <name evidence="15" type="primary">LOC112290551</name>
    <name evidence="14" type="ORF">PHYPA_001717</name>
</gene>
<dbReference type="InterPro" id="IPR000047">
    <property type="entry name" value="HTH_motif"/>
</dbReference>
<proteinExistence type="inferred from homology"/>
<dbReference type="SUPFAM" id="SSF46689">
    <property type="entry name" value="Homeodomain-like"/>
    <property type="match status" value="1"/>
</dbReference>
<dbReference type="FunFam" id="1.10.10.60:FF:000242">
    <property type="entry name" value="Homeobox-leucine zipper protein HOX13"/>
    <property type="match status" value="1"/>
</dbReference>
<keyword evidence="11" id="KW-0175">Coiled coil</keyword>
<evidence type="ECO:0000256" key="6">
    <source>
        <dbReference type="ARBA" id="ARBA00023242"/>
    </source>
</evidence>
<evidence type="ECO:0000256" key="7">
    <source>
        <dbReference type="ARBA" id="ARBA00025748"/>
    </source>
</evidence>
<comment type="similarity">
    <text evidence="7">Belongs to the HD-ZIP homeobox family. Class I subfamily.</text>
</comment>
<evidence type="ECO:0000313" key="14">
    <source>
        <dbReference type="EMBL" id="PNR63292.1"/>
    </source>
</evidence>
<dbReference type="PROSITE" id="PS50071">
    <property type="entry name" value="HOMEOBOX_2"/>
    <property type="match status" value="1"/>
</dbReference>
<dbReference type="GeneID" id="112290551"/>
<evidence type="ECO:0000256" key="9">
    <source>
        <dbReference type="PROSITE-ProRule" id="PRU00108"/>
    </source>
</evidence>
<reference evidence="15" key="3">
    <citation type="submission" date="2020-12" db="UniProtKB">
        <authorList>
            <consortium name="EnsemblPlants"/>
        </authorList>
    </citation>
    <scope>IDENTIFICATION</scope>
</reference>
<evidence type="ECO:0000256" key="3">
    <source>
        <dbReference type="ARBA" id="ARBA00023125"/>
    </source>
</evidence>
<dbReference type="PRINTS" id="PR00031">
    <property type="entry name" value="HTHREPRESSR"/>
</dbReference>
<evidence type="ECO:0000256" key="8">
    <source>
        <dbReference type="ARBA" id="ARBA00037260"/>
    </source>
</evidence>
<evidence type="ECO:0000256" key="2">
    <source>
        <dbReference type="ARBA" id="ARBA00023015"/>
    </source>
</evidence>
<keyword evidence="6 9" id="KW-0539">Nucleus</keyword>
<dbReference type="InterPro" id="IPR001356">
    <property type="entry name" value="HD"/>
</dbReference>
<organism evidence="14">
    <name type="scientific">Physcomitrium patens</name>
    <name type="common">Spreading-leaved earth moss</name>
    <name type="synonym">Physcomitrella patens</name>
    <dbReference type="NCBI Taxonomy" id="3218"/>
    <lineage>
        <taxon>Eukaryota</taxon>
        <taxon>Viridiplantae</taxon>
        <taxon>Streptophyta</taxon>
        <taxon>Embryophyta</taxon>
        <taxon>Bryophyta</taxon>
        <taxon>Bryophytina</taxon>
        <taxon>Bryopsida</taxon>
        <taxon>Funariidae</taxon>
        <taxon>Funariales</taxon>
        <taxon>Funariaceae</taxon>
        <taxon>Physcomitrium</taxon>
    </lineage>
</organism>
<evidence type="ECO:0000256" key="10">
    <source>
        <dbReference type="RuleBase" id="RU000682"/>
    </source>
</evidence>
<dbReference type="PANTHER" id="PTHR24326">
    <property type="entry name" value="HOMEOBOX-LEUCINE ZIPPER PROTEIN"/>
    <property type="match status" value="1"/>
</dbReference>
<keyword evidence="4 9" id="KW-0371">Homeobox</keyword>
<evidence type="ECO:0000259" key="13">
    <source>
        <dbReference type="PROSITE" id="PS50071"/>
    </source>
</evidence>
<dbReference type="SMART" id="SM00389">
    <property type="entry name" value="HOX"/>
    <property type="match status" value="1"/>
</dbReference>
<evidence type="ECO:0000256" key="12">
    <source>
        <dbReference type="SAM" id="MobiDB-lite"/>
    </source>
</evidence>
<dbReference type="InterPro" id="IPR017970">
    <property type="entry name" value="Homeobox_CS"/>
</dbReference>
<dbReference type="InterPro" id="IPR009057">
    <property type="entry name" value="Homeodomain-like_sf"/>
</dbReference>
<reference evidence="14 16" key="2">
    <citation type="journal article" date="2018" name="Plant J.">
        <title>The Physcomitrella patens chromosome-scale assembly reveals moss genome structure and evolution.</title>
        <authorList>
            <person name="Lang D."/>
            <person name="Ullrich K.K."/>
            <person name="Murat F."/>
            <person name="Fuchs J."/>
            <person name="Jenkins J."/>
            <person name="Haas F.B."/>
            <person name="Piednoel M."/>
            <person name="Gundlach H."/>
            <person name="Van Bel M."/>
            <person name="Meyberg R."/>
            <person name="Vives C."/>
            <person name="Morata J."/>
            <person name="Symeonidi A."/>
            <person name="Hiss M."/>
            <person name="Muchero W."/>
            <person name="Kamisugi Y."/>
            <person name="Saleh O."/>
            <person name="Blanc G."/>
            <person name="Decker E.L."/>
            <person name="van Gessel N."/>
            <person name="Grimwood J."/>
            <person name="Hayes R.D."/>
            <person name="Graham S.W."/>
            <person name="Gunter L.E."/>
            <person name="McDaniel S.F."/>
            <person name="Hoernstein S.N.W."/>
            <person name="Larsson A."/>
            <person name="Li F.W."/>
            <person name="Perroud P.F."/>
            <person name="Phillips J."/>
            <person name="Ranjan P."/>
            <person name="Rokshar D.S."/>
            <person name="Rothfels C.J."/>
            <person name="Schneider L."/>
            <person name="Shu S."/>
            <person name="Stevenson D.W."/>
            <person name="Thummler F."/>
            <person name="Tillich M."/>
            <person name="Villarreal Aguilar J.C."/>
            <person name="Widiez T."/>
            <person name="Wong G.K."/>
            <person name="Wymore A."/>
            <person name="Zhang Y."/>
            <person name="Zimmer A.D."/>
            <person name="Quatrano R.S."/>
            <person name="Mayer K.F.X."/>
            <person name="Goodstein D."/>
            <person name="Casacuberta J.M."/>
            <person name="Vandepoele K."/>
            <person name="Reski R."/>
            <person name="Cuming A.C."/>
            <person name="Tuskan G.A."/>
            <person name="Maumus F."/>
            <person name="Salse J."/>
            <person name="Schmutz J."/>
            <person name="Rensing S.A."/>
        </authorList>
    </citation>
    <scope>NUCLEOTIDE SEQUENCE [LARGE SCALE GENOMIC DNA]</scope>
    <source>
        <strain evidence="15 16">cv. Gransden 2004</strain>
    </source>
</reference>
<dbReference type="Pfam" id="PF00046">
    <property type="entry name" value="Homeodomain"/>
    <property type="match status" value="1"/>
</dbReference>
<dbReference type="AlphaFoldDB" id="A0A2K1LB91"/>
<feature type="coiled-coil region" evidence="11">
    <location>
        <begin position="160"/>
        <end position="194"/>
    </location>
</feature>
<dbReference type="PANTHER" id="PTHR24326:SF606">
    <property type="entry name" value="HOMEOBOX-LEUCINE ZIPPER PROTEIN ATHB-54"/>
    <property type="match status" value="1"/>
</dbReference>
<keyword evidence="5" id="KW-0804">Transcription</keyword>
<protein>
    <recommendedName>
        <fullName evidence="13">Homeobox domain-containing protein</fullName>
    </recommendedName>
</protein>
<feature type="compositionally biased region" description="Acidic residues" evidence="12">
    <location>
        <begin position="89"/>
        <end position="98"/>
    </location>
</feature>
<dbReference type="EMBL" id="ABEU02000001">
    <property type="protein sequence ID" value="PNR63292.1"/>
    <property type="molecule type" value="Genomic_DNA"/>
</dbReference>
<dbReference type="InterPro" id="IPR003106">
    <property type="entry name" value="Leu_zip_homeo"/>
</dbReference>
<sequence>MPGGSGSLMQNERNMAVASLSSYSGQNFKLMRNIGSNTNSLVAMLQGSCSPRIASNQVPRSMGSPKDMTKVCGQKRPFYPTIDRRSVEEPDDDDEGADEFSLRSEKKRRLSFDQVQSLERSFELENKLEPERKLQLAKELGLQPRQVAVWFQNRRARWKIKQLERDYGALAKDYNRLKEEFEAVSRDRNGYKAEVNLLKGIRNDDPDSPITTPIRCLSETMHHPASPAQSEKSDIISCRNCASPSIDVNPVPSKEAGVTGTMSPDCNSSNTIDADSPLTSHSTTSWRSLYTRMAQTDKAPWGAQHTQFPPESFAGPNFPHPCADQSLAAAVAGARVKIHNLGADQAFVASRMEEQTILTNWWDWD</sequence>
<feature type="region of interest" description="Disordered" evidence="12">
    <location>
        <begin position="55"/>
        <end position="100"/>
    </location>
</feature>
<keyword evidence="3 9" id="KW-0238">DNA-binding</keyword>
<dbReference type="CDD" id="cd00086">
    <property type="entry name" value="homeodomain"/>
    <property type="match status" value="1"/>
</dbReference>